<gene>
    <name evidence="2" type="ORF">NAEGRDRAFT_54379</name>
</gene>
<organism evidence="3">
    <name type="scientific">Naegleria gruberi</name>
    <name type="common">Amoeba</name>
    <dbReference type="NCBI Taxonomy" id="5762"/>
    <lineage>
        <taxon>Eukaryota</taxon>
        <taxon>Discoba</taxon>
        <taxon>Heterolobosea</taxon>
        <taxon>Tetramitia</taxon>
        <taxon>Eutetramitia</taxon>
        <taxon>Vahlkampfiidae</taxon>
        <taxon>Naegleria</taxon>
    </lineage>
</organism>
<evidence type="ECO:0000256" key="1">
    <source>
        <dbReference type="SAM" id="MobiDB-lite"/>
    </source>
</evidence>
<keyword evidence="3" id="KW-1185">Reference proteome</keyword>
<dbReference type="AlphaFoldDB" id="D2W3A4"/>
<dbReference type="RefSeq" id="XP_002669226.1">
    <property type="nucleotide sequence ID" value="XM_002669180.1"/>
</dbReference>
<dbReference type="EMBL" id="GG738930">
    <property type="protein sequence ID" value="EFC36482.1"/>
    <property type="molecule type" value="Genomic_DNA"/>
</dbReference>
<dbReference type="InParanoid" id="D2W3A4"/>
<evidence type="ECO:0000313" key="3">
    <source>
        <dbReference type="Proteomes" id="UP000006671"/>
    </source>
</evidence>
<dbReference type="Proteomes" id="UP000006671">
    <property type="component" value="Unassembled WGS sequence"/>
</dbReference>
<dbReference type="GeneID" id="8862522"/>
<dbReference type="SUPFAM" id="SSF55073">
    <property type="entry name" value="Nucleotide cyclase"/>
    <property type="match status" value="1"/>
</dbReference>
<proteinExistence type="predicted"/>
<feature type="region of interest" description="Disordered" evidence="1">
    <location>
        <begin position="1"/>
        <end position="24"/>
    </location>
</feature>
<reference evidence="2 3" key="1">
    <citation type="journal article" date="2010" name="Cell">
        <title>The genome of Naegleria gruberi illuminates early eukaryotic versatility.</title>
        <authorList>
            <person name="Fritz-Laylin L.K."/>
            <person name="Prochnik S.E."/>
            <person name="Ginger M.L."/>
            <person name="Dacks J.B."/>
            <person name="Carpenter M.L."/>
            <person name="Field M.C."/>
            <person name="Kuo A."/>
            <person name="Paredez A."/>
            <person name="Chapman J."/>
            <person name="Pham J."/>
            <person name="Shu S."/>
            <person name="Neupane R."/>
            <person name="Cipriano M."/>
            <person name="Mancuso J."/>
            <person name="Tu H."/>
            <person name="Salamov A."/>
            <person name="Lindquist E."/>
            <person name="Shapiro H."/>
            <person name="Lucas S."/>
            <person name="Grigoriev I.V."/>
            <person name="Cande W.Z."/>
            <person name="Fulton C."/>
            <person name="Rokhsar D.S."/>
            <person name="Dawson S.C."/>
        </authorList>
    </citation>
    <scope>NUCLEOTIDE SEQUENCE [LARGE SCALE GENOMIC DNA]</scope>
    <source>
        <strain evidence="2 3">NEG-M</strain>
    </source>
</reference>
<dbReference type="Gene3D" id="3.30.70.1230">
    <property type="entry name" value="Nucleotide cyclase"/>
    <property type="match status" value="1"/>
</dbReference>
<name>D2W3A4_NAEGR</name>
<sequence length="324" mass="37383">MTSDSVELEKSQPFSSIEDNSLEGGKASKLSNILDSKKKSSKLKCKFSLYLEPRKISINQMYIEGLNEWLLSLEGNPTHLVSLLGDLFSQVDTVIRTTSGHLVNFENDILTIAYNTTINQNNHEEKAVASAQLLQEKLTNVKENKWRESGLLREEICELINFRFAICAQKTFCGNIGTKDIKHFTIFSSTRHNLDQIIRFGKKLKVPIIITQHIKQYCHTRCETRFLDRRELREDYFFSSLDDFNQENWEIGSVSMSNSLTKDCLLYELGDSIEMKQETDDGKFEEAIPLFREYQQVNPNDLPTQHLLRLCEQQAQTPTLNILE</sequence>
<dbReference type="OrthoDB" id="10569241at2759"/>
<protein>
    <submittedName>
        <fullName evidence="2">Predicted protein</fullName>
    </submittedName>
</protein>
<evidence type="ECO:0000313" key="2">
    <source>
        <dbReference type="EMBL" id="EFC36482.1"/>
    </source>
</evidence>
<dbReference type="KEGG" id="ngr:NAEGRDRAFT_54379"/>
<dbReference type="VEuPathDB" id="AmoebaDB:NAEGRDRAFT_54379"/>
<accession>D2W3A4</accession>
<dbReference type="InterPro" id="IPR029787">
    <property type="entry name" value="Nucleotide_cyclase"/>
</dbReference>